<dbReference type="InterPro" id="IPR016166">
    <property type="entry name" value="FAD-bd_PCMH"/>
</dbReference>
<evidence type="ECO:0000313" key="8">
    <source>
        <dbReference type="Proteomes" id="UP001283341"/>
    </source>
</evidence>
<dbReference type="EMBL" id="JAUEDM010000003">
    <property type="protein sequence ID" value="KAK3323018.1"/>
    <property type="molecule type" value="Genomic_DNA"/>
</dbReference>
<evidence type="ECO:0000256" key="1">
    <source>
        <dbReference type="ARBA" id="ARBA00001974"/>
    </source>
</evidence>
<dbReference type="PANTHER" id="PTHR42973:SF9">
    <property type="entry name" value="FAD-BINDING PCMH-TYPE DOMAIN-CONTAINING PROTEIN-RELATED"/>
    <property type="match status" value="1"/>
</dbReference>
<evidence type="ECO:0000256" key="3">
    <source>
        <dbReference type="ARBA" id="ARBA00022630"/>
    </source>
</evidence>
<dbReference type="AlphaFoldDB" id="A0AAE0IDM5"/>
<dbReference type="PANTHER" id="PTHR42973">
    <property type="entry name" value="BINDING OXIDOREDUCTASE, PUTATIVE (AFU_ORTHOLOGUE AFUA_1G17690)-RELATED"/>
    <property type="match status" value="1"/>
</dbReference>
<keyword evidence="5" id="KW-0560">Oxidoreductase</keyword>
<dbReference type="InterPro" id="IPR036318">
    <property type="entry name" value="FAD-bd_PCMH-like_sf"/>
</dbReference>
<evidence type="ECO:0000313" key="7">
    <source>
        <dbReference type="EMBL" id="KAK3323018.1"/>
    </source>
</evidence>
<reference evidence="7" key="1">
    <citation type="journal article" date="2023" name="Mol. Phylogenet. Evol.">
        <title>Genome-scale phylogeny and comparative genomics of the fungal order Sordariales.</title>
        <authorList>
            <person name="Hensen N."/>
            <person name="Bonometti L."/>
            <person name="Westerberg I."/>
            <person name="Brannstrom I.O."/>
            <person name="Guillou S."/>
            <person name="Cros-Aarteil S."/>
            <person name="Calhoun S."/>
            <person name="Haridas S."/>
            <person name="Kuo A."/>
            <person name="Mondo S."/>
            <person name="Pangilinan J."/>
            <person name="Riley R."/>
            <person name="LaButti K."/>
            <person name="Andreopoulos B."/>
            <person name="Lipzen A."/>
            <person name="Chen C."/>
            <person name="Yan M."/>
            <person name="Daum C."/>
            <person name="Ng V."/>
            <person name="Clum A."/>
            <person name="Steindorff A."/>
            <person name="Ohm R.A."/>
            <person name="Martin F."/>
            <person name="Silar P."/>
            <person name="Natvig D.O."/>
            <person name="Lalanne C."/>
            <person name="Gautier V."/>
            <person name="Ament-Velasquez S.L."/>
            <person name="Kruys A."/>
            <person name="Hutchinson M.I."/>
            <person name="Powell A.J."/>
            <person name="Barry K."/>
            <person name="Miller A.N."/>
            <person name="Grigoriev I.V."/>
            <person name="Debuchy R."/>
            <person name="Gladieux P."/>
            <person name="Hiltunen Thoren M."/>
            <person name="Johannesson H."/>
        </authorList>
    </citation>
    <scope>NUCLEOTIDE SEQUENCE</scope>
    <source>
        <strain evidence="7">CBS 118394</strain>
    </source>
</reference>
<comment type="caution">
    <text evidence="7">The sequence shown here is derived from an EMBL/GenBank/DDBJ whole genome shotgun (WGS) entry which is preliminary data.</text>
</comment>
<name>A0AAE0IDM5_9PEZI</name>
<dbReference type="InterPro" id="IPR016169">
    <property type="entry name" value="FAD-bd_PCMH_sub2"/>
</dbReference>
<sequence>MLVTGGGHGYSWSLARHQAGINLDLGFFNTVQIDPVANTMTIGGSVQTRDVVGALYAAGRELAVGICMCVGYAGFTLGGGIGPYSGLHGIASDSLLCGRHGHGRGRSVHRICQQPSSLVPRFERRRLQLWRRHLAHLPILSRHQRRPGRRDQHDVPGGA</sequence>
<dbReference type="Pfam" id="PF01565">
    <property type="entry name" value="FAD_binding_4"/>
    <property type="match status" value="1"/>
</dbReference>
<keyword evidence="3" id="KW-0285">Flavoprotein</keyword>
<evidence type="ECO:0000256" key="2">
    <source>
        <dbReference type="ARBA" id="ARBA00005466"/>
    </source>
</evidence>
<dbReference type="GO" id="GO:0071949">
    <property type="term" value="F:FAD binding"/>
    <property type="evidence" value="ECO:0007669"/>
    <property type="project" value="InterPro"/>
</dbReference>
<dbReference type="Gene3D" id="3.30.465.10">
    <property type="match status" value="1"/>
</dbReference>
<evidence type="ECO:0000256" key="4">
    <source>
        <dbReference type="ARBA" id="ARBA00022827"/>
    </source>
</evidence>
<comment type="cofactor">
    <cofactor evidence="1">
        <name>FAD</name>
        <dbReference type="ChEBI" id="CHEBI:57692"/>
    </cofactor>
</comment>
<dbReference type="SUPFAM" id="SSF56176">
    <property type="entry name" value="FAD-binding/transporter-associated domain-like"/>
    <property type="match status" value="1"/>
</dbReference>
<protein>
    <recommendedName>
        <fullName evidence="6">FAD-binding PCMH-type domain-containing protein</fullName>
    </recommendedName>
</protein>
<feature type="domain" description="FAD-binding PCMH-type" evidence="6">
    <location>
        <begin position="1"/>
        <end position="150"/>
    </location>
</feature>
<keyword evidence="8" id="KW-1185">Reference proteome</keyword>
<dbReference type="Proteomes" id="UP001283341">
    <property type="component" value="Unassembled WGS sequence"/>
</dbReference>
<evidence type="ECO:0000256" key="5">
    <source>
        <dbReference type="ARBA" id="ARBA00023002"/>
    </source>
</evidence>
<keyword evidence="4" id="KW-0274">FAD</keyword>
<organism evidence="7 8">
    <name type="scientific">Apodospora peruviana</name>
    <dbReference type="NCBI Taxonomy" id="516989"/>
    <lineage>
        <taxon>Eukaryota</taxon>
        <taxon>Fungi</taxon>
        <taxon>Dikarya</taxon>
        <taxon>Ascomycota</taxon>
        <taxon>Pezizomycotina</taxon>
        <taxon>Sordariomycetes</taxon>
        <taxon>Sordariomycetidae</taxon>
        <taxon>Sordariales</taxon>
        <taxon>Lasiosphaeriaceae</taxon>
        <taxon>Apodospora</taxon>
    </lineage>
</organism>
<reference evidence="7" key="2">
    <citation type="submission" date="2023-06" db="EMBL/GenBank/DDBJ databases">
        <authorList>
            <consortium name="Lawrence Berkeley National Laboratory"/>
            <person name="Haridas S."/>
            <person name="Hensen N."/>
            <person name="Bonometti L."/>
            <person name="Westerberg I."/>
            <person name="Brannstrom I.O."/>
            <person name="Guillou S."/>
            <person name="Cros-Aarteil S."/>
            <person name="Calhoun S."/>
            <person name="Kuo A."/>
            <person name="Mondo S."/>
            <person name="Pangilinan J."/>
            <person name="Riley R."/>
            <person name="Labutti K."/>
            <person name="Andreopoulos B."/>
            <person name="Lipzen A."/>
            <person name="Chen C."/>
            <person name="Yanf M."/>
            <person name="Daum C."/>
            <person name="Ng V."/>
            <person name="Clum A."/>
            <person name="Steindorff A."/>
            <person name="Ohm R."/>
            <person name="Martin F."/>
            <person name="Silar P."/>
            <person name="Natvig D."/>
            <person name="Lalanne C."/>
            <person name="Gautier V."/>
            <person name="Ament-Velasquez S.L."/>
            <person name="Kruys A."/>
            <person name="Hutchinson M.I."/>
            <person name="Powell A.J."/>
            <person name="Barry K."/>
            <person name="Miller A.N."/>
            <person name="Grigoriev I.V."/>
            <person name="Debuchy R."/>
            <person name="Gladieux P."/>
            <person name="Thoren M.H."/>
            <person name="Johannesson H."/>
        </authorList>
    </citation>
    <scope>NUCLEOTIDE SEQUENCE</scope>
    <source>
        <strain evidence="7">CBS 118394</strain>
    </source>
</reference>
<gene>
    <name evidence="7" type="ORF">B0H66DRAFT_555667</name>
</gene>
<dbReference type="InterPro" id="IPR006094">
    <property type="entry name" value="Oxid_FAD_bind_N"/>
</dbReference>
<dbReference type="GO" id="GO:0016491">
    <property type="term" value="F:oxidoreductase activity"/>
    <property type="evidence" value="ECO:0007669"/>
    <property type="project" value="UniProtKB-KW"/>
</dbReference>
<dbReference type="PROSITE" id="PS51387">
    <property type="entry name" value="FAD_PCMH"/>
    <property type="match status" value="1"/>
</dbReference>
<accession>A0AAE0IDM5</accession>
<evidence type="ECO:0000259" key="6">
    <source>
        <dbReference type="PROSITE" id="PS51387"/>
    </source>
</evidence>
<dbReference type="InterPro" id="IPR050416">
    <property type="entry name" value="FAD-linked_Oxidoreductase"/>
</dbReference>
<proteinExistence type="inferred from homology"/>
<comment type="similarity">
    <text evidence="2">Belongs to the oxygen-dependent FAD-linked oxidoreductase family.</text>
</comment>